<reference evidence="7 8" key="1">
    <citation type="submission" date="2024-07" db="EMBL/GenBank/DDBJ databases">
        <title>Chromosome-level genome assembly of the water stick insect Ranatra chinensis (Heteroptera: Nepidae).</title>
        <authorList>
            <person name="Liu X."/>
        </authorList>
    </citation>
    <scope>NUCLEOTIDE SEQUENCE [LARGE SCALE GENOMIC DNA]</scope>
    <source>
        <strain evidence="7">Cailab_2021Rc</strain>
        <tissue evidence="7">Muscle</tissue>
    </source>
</reference>
<evidence type="ECO:0000256" key="3">
    <source>
        <dbReference type="ARBA" id="ARBA00022692"/>
    </source>
</evidence>
<comment type="similarity">
    <text evidence="6">Belongs to the insect chemoreceptor superfamily. Gustatory receptor (GR) family.</text>
</comment>
<comment type="caution">
    <text evidence="7">The sequence shown here is derived from an EMBL/GenBank/DDBJ whole genome shotgun (WGS) entry which is preliminary data.</text>
</comment>
<name>A0ABD0YQW3_9HEMI</name>
<dbReference type="Proteomes" id="UP001558652">
    <property type="component" value="Unassembled WGS sequence"/>
</dbReference>
<proteinExistence type="inferred from homology"/>
<keyword evidence="2 6" id="KW-1003">Cell membrane</keyword>
<evidence type="ECO:0000313" key="7">
    <source>
        <dbReference type="EMBL" id="KAL1128887.1"/>
    </source>
</evidence>
<keyword evidence="5 6" id="KW-0472">Membrane</keyword>
<comment type="subcellular location">
    <subcellularLocation>
        <location evidence="1 6">Cell membrane</location>
        <topology evidence="1 6">Multi-pass membrane protein</topology>
    </subcellularLocation>
</comment>
<dbReference type="Pfam" id="PF08395">
    <property type="entry name" value="7tm_7"/>
    <property type="match status" value="1"/>
</dbReference>
<evidence type="ECO:0000256" key="5">
    <source>
        <dbReference type="ARBA" id="ARBA00023136"/>
    </source>
</evidence>
<evidence type="ECO:0000256" key="6">
    <source>
        <dbReference type="RuleBase" id="RU363108"/>
    </source>
</evidence>
<keyword evidence="6" id="KW-0675">Receptor</keyword>
<keyword evidence="4 6" id="KW-1133">Transmembrane helix</keyword>
<evidence type="ECO:0000313" key="8">
    <source>
        <dbReference type="Proteomes" id="UP001558652"/>
    </source>
</evidence>
<sequence length="321" mass="35762">MFSRRIFPSGKDLTKSDVYRALSPAFFFSKLFGLHPYKEDMSRSGWWTLYTLCFSALCFLVPVHFYFKLGIGKQRWYKSELEVSFTKVLLFALFSALGVSVLGSVGVGGGLGRALKAIRRADALLARQGYPFSYGGLRMRSRPVTRTCLVLVICALENVSVKLYDLDISCALYFYVLVGSADTWSFASVLKVIAGHASSLAEELRDPGILRRRLEVLVEVYAELCDAADALSEAFSRKHVVSVSALLLCSTAQLFYLRRGLAHMLGVASFKDVAFLVFMIMLGSLLYLQLFDIVSPCSEASNQVFDLHGVERENVSKSLQR</sequence>
<feature type="transmembrane region" description="Helical" evidence="6">
    <location>
        <begin position="49"/>
        <end position="67"/>
    </location>
</feature>
<comment type="caution">
    <text evidence="6">Lacks conserved residue(s) required for the propagation of feature annotation.</text>
</comment>
<dbReference type="EMBL" id="JBFDAA010000009">
    <property type="protein sequence ID" value="KAL1128887.1"/>
    <property type="molecule type" value="Genomic_DNA"/>
</dbReference>
<keyword evidence="3 6" id="KW-0812">Transmembrane</keyword>
<comment type="function">
    <text evidence="6">Gustatory receptor which mediates acceptance or avoidance behavior, depending on its substrates.</text>
</comment>
<feature type="transmembrane region" description="Helical" evidence="6">
    <location>
        <begin position="88"/>
        <end position="111"/>
    </location>
</feature>
<protein>
    <recommendedName>
        <fullName evidence="6">Gustatory receptor</fullName>
    </recommendedName>
</protein>
<gene>
    <name evidence="7" type="ORF">AAG570_013421</name>
</gene>
<dbReference type="InterPro" id="IPR013604">
    <property type="entry name" value="7TM_chemorcpt"/>
</dbReference>
<dbReference type="GO" id="GO:0005886">
    <property type="term" value="C:plasma membrane"/>
    <property type="evidence" value="ECO:0007669"/>
    <property type="project" value="UniProtKB-SubCell"/>
</dbReference>
<dbReference type="AlphaFoldDB" id="A0ABD0YQW3"/>
<keyword evidence="6" id="KW-0807">Transducer</keyword>
<accession>A0ABD0YQW3</accession>
<evidence type="ECO:0000256" key="2">
    <source>
        <dbReference type="ARBA" id="ARBA00022475"/>
    </source>
</evidence>
<dbReference type="GO" id="GO:0007165">
    <property type="term" value="P:signal transduction"/>
    <property type="evidence" value="ECO:0007669"/>
    <property type="project" value="UniProtKB-KW"/>
</dbReference>
<evidence type="ECO:0000256" key="1">
    <source>
        <dbReference type="ARBA" id="ARBA00004651"/>
    </source>
</evidence>
<keyword evidence="8" id="KW-1185">Reference proteome</keyword>
<evidence type="ECO:0000256" key="4">
    <source>
        <dbReference type="ARBA" id="ARBA00022989"/>
    </source>
</evidence>
<organism evidence="7 8">
    <name type="scientific">Ranatra chinensis</name>
    <dbReference type="NCBI Taxonomy" id="642074"/>
    <lineage>
        <taxon>Eukaryota</taxon>
        <taxon>Metazoa</taxon>
        <taxon>Ecdysozoa</taxon>
        <taxon>Arthropoda</taxon>
        <taxon>Hexapoda</taxon>
        <taxon>Insecta</taxon>
        <taxon>Pterygota</taxon>
        <taxon>Neoptera</taxon>
        <taxon>Paraneoptera</taxon>
        <taxon>Hemiptera</taxon>
        <taxon>Heteroptera</taxon>
        <taxon>Panheteroptera</taxon>
        <taxon>Nepomorpha</taxon>
        <taxon>Nepidae</taxon>
        <taxon>Ranatrinae</taxon>
        <taxon>Ranatra</taxon>
    </lineage>
</organism>